<feature type="domain" description="Heterokaryon incompatibility" evidence="1">
    <location>
        <begin position="93"/>
        <end position="246"/>
    </location>
</feature>
<dbReference type="EMBL" id="JAVRQU010000024">
    <property type="protein sequence ID" value="KAK5690622.1"/>
    <property type="molecule type" value="Genomic_DNA"/>
</dbReference>
<accession>A0AAN7ZY93</accession>
<dbReference type="PANTHER" id="PTHR24148">
    <property type="entry name" value="ANKYRIN REPEAT DOMAIN-CONTAINING PROTEIN 39 HOMOLOG-RELATED"/>
    <property type="match status" value="1"/>
</dbReference>
<protein>
    <recommendedName>
        <fullName evidence="1">Heterokaryon incompatibility domain-containing protein</fullName>
    </recommendedName>
</protein>
<dbReference type="PANTHER" id="PTHR24148:SF64">
    <property type="entry name" value="HETEROKARYON INCOMPATIBILITY DOMAIN-CONTAINING PROTEIN"/>
    <property type="match status" value="1"/>
</dbReference>
<evidence type="ECO:0000313" key="3">
    <source>
        <dbReference type="Proteomes" id="UP001310594"/>
    </source>
</evidence>
<proteinExistence type="predicted"/>
<evidence type="ECO:0000259" key="1">
    <source>
        <dbReference type="Pfam" id="PF06985"/>
    </source>
</evidence>
<reference evidence="2" key="1">
    <citation type="submission" date="2023-08" db="EMBL/GenBank/DDBJ databases">
        <title>Black Yeasts Isolated from many extreme environments.</title>
        <authorList>
            <person name="Coleine C."/>
            <person name="Stajich J.E."/>
            <person name="Selbmann L."/>
        </authorList>
    </citation>
    <scope>NUCLEOTIDE SEQUENCE</scope>
    <source>
        <strain evidence="2">CCFEE 5810</strain>
    </source>
</reference>
<dbReference type="Pfam" id="PF06985">
    <property type="entry name" value="HET"/>
    <property type="match status" value="1"/>
</dbReference>
<name>A0AAN7ZY93_9PEZI</name>
<sequence length="556" mass="63442">MARSMDREPSSDDDWSVASDESGMFEIYAGPSQDLHQDHRLTPASQSHLAGPSLSHDSQDIRLIILDLSIGLYPRYEPQLSYSLTNLGSPTPYYALSYAWGQLYSDNSHLDTTVYLEGAPVKVTSQLREALFRIRARAIQSRTENSLPASSTMALWIDALCIDQLNAVERNRQVSIMDEIFAGAQAVLVWLPVRNLLSSHFRKSPAVRYSRLMGNELQPSVNGVSDIALDMILRQDYFKRRWIVQEIVSWPRCFVLAGNYLMSLEMLLRAITISKHKMPVCFDSFTSIAARGQTLLENMIVYSDLKCFDHRDRIFAMLAISADDHGIVPDYNLDYTEVYMQLAAMYLRKGWLLRILSCAIENRREALSNRMPSWVPDWRGSIPAAMKAFLEDNIPSRCQISIIEDQLVFQTRLYWLCRPDNEVSSHCDHDAVLGRIRKWRLDHDLPVVAFEARETHDCSKSCGSALCFPENESWCLLMTAQTSAREARLSGHQEFALTEWCWFGEVVREFYGSPGDLRMIKAWADTGRHESDPRIWFAGAYERCMASSELTSIVLV</sequence>
<evidence type="ECO:0000313" key="2">
    <source>
        <dbReference type="EMBL" id="KAK5690622.1"/>
    </source>
</evidence>
<dbReference type="InterPro" id="IPR052895">
    <property type="entry name" value="HetReg/Transcr_Mod"/>
</dbReference>
<gene>
    <name evidence="2" type="ORF">LTR97_012178</name>
</gene>
<dbReference type="AlphaFoldDB" id="A0AAN7ZY93"/>
<comment type="caution">
    <text evidence="2">The sequence shown here is derived from an EMBL/GenBank/DDBJ whole genome shotgun (WGS) entry which is preliminary data.</text>
</comment>
<dbReference type="InterPro" id="IPR010730">
    <property type="entry name" value="HET"/>
</dbReference>
<organism evidence="2 3">
    <name type="scientific">Elasticomyces elasticus</name>
    <dbReference type="NCBI Taxonomy" id="574655"/>
    <lineage>
        <taxon>Eukaryota</taxon>
        <taxon>Fungi</taxon>
        <taxon>Dikarya</taxon>
        <taxon>Ascomycota</taxon>
        <taxon>Pezizomycotina</taxon>
        <taxon>Dothideomycetes</taxon>
        <taxon>Dothideomycetidae</taxon>
        <taxon>Mycosphaerellales</taxon>
        <taxon>Teratosphaeriaceae</taxon>
        <taxon>Elasticomyces</taxon>
    </lineage>
</organism>
<dbReference type="Proteomes" id="UP001310594">
    <property type="component" value="Unassembled WGS sequence"/>
</dbReference>